<evidence type="ECO:0000256" key="3">
    <source>
        <dbReference type="ARBA" id="ARBA00022553"/>
    </source>
</evidence>
<evidence type="ECO:0000313" key="7">
    <source>
        <dbReference type="EMBL" id="KAJ8935003.1"/>
    </source>
</evidence>
<comment type="caution">
    <text evidence="7">The sequence shown here is derived from an EMBL/GenBank/DDBJ whole genome shotgun (WGS) entry which is preliminary data.</text>
</comment>
<evidence type="ECO:0000256" key="4">
    <source>
        <dbReference type="ARBA" id="ARBA00023242"/>
    </source>
</evidence>
<evidence type="ECO:0000256" key="1">
    <source>
        <dbReference type="ARBA" id="ARBA00004123"/>
    </source>
</evidence>
<comment type="subcellular location">
    <subcellularLocation>
        <location evidence="1">Nucleus</location>
    </subcellularLocation>
</comment>
<evidence type="ECO:0000256" key="2">
    <source>
        <dbReference type="ARBA" id="ARBA00008485"/>
    </source>
</evidence>
<dbReference type="PANTHER" id="PTHR22607:SF3">
    <property type="entry name" value="CDK2-ASSOCIATED PROTEIN 1, ISOFORM B"/>
    <property type="match status" value="1"/>
</dbReference>
<evidence type="ECO:0000256" key="5">
    <source>
        <dbReference type="SAM" id="Phobius"/>
    </source>
</evidence>
<dbReference type="GO" id="GO:0005634">
    <property type="term" value="C:nucleus"/>
    <property type="evidence" value="ECO:0007669"/>
    <property type="project" value="UniProtKB-SubCell"/>
</dbReference>
<dbReference type="GO" id="GO:0005737">
    <property type="term" value="C:cytoplasm"/>
    <property type="evidence" value="ECO:0007669"/>
    <property type="project" value="TreeGrafter"/>
</dbReference>
<name>A0AAV8X866_9CUCU</name>
<evidence type="ECO:0000313" key="8">
    <source>
        <dbReference type="Proteomes" id="UP001162162"/>
    </source>
</evidence>
<gene>
    <name evidence="7" type="ORF">NQ318_012655</name>
</gene>
<dbReference type="Pfam" id="PF12017">
    <property type="entry name" value="Tnp_P_element"/>
    <property type="match status" value="1"/>
</dbReference>
<accession>A0AAV8X866</accession>
<keyword evidence="4" id="KW-0539">Nucleus</keyword>
<organism evidence="7 8">
    <name type="scientific">Aromia moschata</name>
    <dbReference type="NCBI Taxonomy" id="1265417"/>
    <lineage>
        <taxon>Eukaryota</taxon>
        <taxon>Metazoa</taxon>
        <taxon>Ecdysozoa</taxon>
        <taxon>Arthropoda</taxon>
        <taxon>Hexapoda</taxon>
        <taxon>Insecta</taxon>
        <taxon>Pterygota</taxon>
        <taxon>Neoptera</taxon>
        <taxon>Endopterygota</taxon>
        <taxon>Coleoptera</taxon>
        <taxon>Polyphaga</taxon>
        <taxon>Cucujiformia</taxon>
        <taxon>Chrysomeloidea</taxon>
        <taxon>Cerambycidae</taxon>
        <taxon>Cerambycinae</taxon>
        <taxon>Callichromatini</taxon>
        <taxon>Aromia</taxon>
    </lineage>
</organism>
<dbReference type="PANTHER" id="PTHR22607">
    <property type="entry name" value="DELETED IN ORAL CANCER 1/CDK2-ASSOCIATED PROTEIN 1"/>
    <property type="match status" value="1"/>
</dbReference>
<keyword evidence="5" id="KW-1133">Transmembrane helix</keyword>
<keyword evidence="8" id="KW-1185">Reference proteome</keyword>
<dbReference type="InterPro" id="IPR017266">
    <property type="entry name" value="DOC_1/2"/>
</dbReference>
<feature type="domain" description="THAP9-like helix-turn-helix" evidence="6">
    <location>
        <begin position="315"/>
        <end position="379"/>
    </location>
</feature>
<dbReference type="EMBL" id="JAPWTK010000950">
    <property type="protein sequence ID" value="KAJ8935003.1"/>
    <property type="molecule type" value="Genomic_DNA"/>
</dbReference>
<dbReference type="AlphaFoldDB" id="A0AAV8X866"/>
<dbReference type="Gene3D" id="6.10.140.1300">
    <property type="match status" value="1"/>
</dbReference>
<dbReference type="InterPro" id="IPR021896">
    <property type="entry name" value="THAP9-like_HTH"/>
</dbReference>
<dbReference type="Pfam" id="PF09806">
    <property type="entry name" value="CDK2AP"/>
    <property type="match status" value="2"/>
</dbReference>
<proteinExistence type="inferred from homology"/>
<protein>
    <recommendedName>
        <fullName evidence="6">THAP9-like helix-turn-helix domain-containing protein</fullName>
    </recommendedName>
</protein>
<sequence length="396" mass="45422">MDIVDIQAMESKLSDVTVTAIPMISSKSTSPNQNQILPSSANNKLELSQSKYAQLLGVIEEMGREVRPTYAGSRSSAERVKVKVETKFVNTYTMYELVNISIWVQKKNKNLPQDVEISYFKIFTEFFRFLMYIFVLLLILARKRVAVFTNTFSPDCTGQLAPYFLHSFRLTPNFTAFTNTKLCLVCYHPLKVTSEIPINTLALLSEPSTSTASMPLKDYNCRPSTSTGFYEEKGNVNLPQRPCTSIGFVEQKTPPRSPVHEHSLVLTPRKRKLKTQLTTARRTIKRLRTSLRHFKKRAARLADVIKSLNGKVTNETLETLNTIGPNEEFLHRQMYHKHKYGDKLKAFSLTLHYYSVKAYNFVRRTFNCALPHPKTITRWYKNINGEAGFTTEVLTY</sequence>
<keyword evidence="5" id="KW-0812">Transmembrane</keyword>
<evidence type="ECO:0000259" key="6">
    <source>
        <dbReference type="Pfam" id="PF12017"/>
    </source>
</evidence>
<keyword evidence="3" id="KW-0597">Phosphoprotein</keyword>
<dbReference type="Proteomes" id="UP001162162">
    <property type="component" value="Unassembled WGS sequence"/>
</dbReference>
<feature type="transmembrane region" description="Helical" evidence="5">
    <location>
        <begin position="119"/>
        <end position="141"/>
    </location>
</feature>
<reference evidence="7" key="1">
    <citation type="journal article" date="2023" name="Insect Mol. Biol.">
        <title>Genome sequencing provides insights into the evolution of gene families encoding plant cell wall-degrading enzymes in longhorned beetles.</title>
        <authorList>
            <person name="Shin N.R."/>
            <person name="Okamura Y."/>
            <person name="Kirsch R."/>
            <person name="Pauchet Y."/>
        </authorList>
    </citation>
    <scope>NUCLEOTIDE SEQUENCE</scope>
    <source>
        <strain evidence="7">AMC_N1</strain>
    </source>
</reference>
<keyword evidence="5" id="KW-0472">Membrane</keyword>
<comment type="similarity">
    <text evidence="2">Belongs to the CDK2AP family.</text>
</comment>